<dbReference type="AlphaFoldDB" id="A0A5B8TFT7"/>
<comment type="subcellular location">
    <subcellularLocation>
        <location evidence="1">Membrane</location>
        <topology evidence="1">Single-pass membrane protein</topology>
    </subcellularLocation>
</comment>
<keyword evidence="3" id="KW-0472">Membrane</keyword>
<evidence type="ECO:0000313" key="4">
    <source>
        <dbReference type="EMBL" id="QEA52678.1"/>
    </source>
</evidence>
<dbReference type="PANTHER" id="PTHR21461">
    <property type="entry name" value="GLYCOSYLTRANSFERASE FAMILY 92 PROTEIN"/>
    <property type="match status" value="1"/>
</dbReference>
<protein>
    <submittedName>
        <fullName evidence="4">Glycosyltransferase family 2 protein</fullName>
    </submittedName>
</protein>
<name>A0A5B8TFT7_9LACO</name>
<dbReference type="RefSeq" id="WP_146988605.1">
    <property type="nucleotide sequence ID" value="NZ_CP042392.1"/>
</dbReference>
<dbReference type="Gene3D" id="3.90.550.10">
    <property type="entry name" value="Spore Coat Polysaccharide Biosynthesis Protein SpsA, Chain A"/>
    <property type="match status" value="1"/>
</dbReference>
<evidence type="ECO:0000256" key="1">
    <source>
        <dbReference type="ARBA" id="ARBA00004167"/>
    </source>
</evidence>
<dbReference type="SUPFAM" id="SSF53448">
    <property type="entry name" value="Nucleotide-diphospho-sugar transferases"/>
    <property type="match status" value="1"/>
</dbReference>
<proteinExistence type="predicted"/>
<evidence type="ECO:0000313" key="5">
    <source>
        <dbReference type="Proteomes" id="UP000321772"/>
    </source>
</evidence>
<keyword evidence="2" id="KW-0812">Transmembrane</keyword>
<dbReference type="GO" id="GO:0005737">
    <property type="term" value="C:cytoplasm"/>
    <property type="evidence" value="ECO:0007669"/>
    <property type="project" value="TreeGrafter"/>
</dbReference>
<dbReference type="GO" id="GO:0016757">
    <property type="term" value="F:glycosyltransferase activity"/>
    <property type="evidence" value="ECO:0007669"/>
    <property type="project" value="TreeGrafter"/>
</dbReference>
<organism evidence="4 5">
    <name type="scientific">Loigolactobacillus coryniformis</name>
    <dbReference type="NCBI Taxonomy" id="1610"/>
    <lineage>
        <taxon>Bacteria</taxon>
        <taxon>Bacillati</taxon>
        <taxon>Bacillota</taxon>
        <taxon>Bacilli</taxon>
        <taxon>Lactobacillales</taxon>
        <taxon>Lactobacillaceae</taxon>
        <taxon>Loigolactobacillus</taxon>
    </lineage>
</organism>
<gene>
    <name evidence="4" type="ORF">FGL77_04730</name>
</gene>
<evidence type="ECO:0000256" key="2">
    <source>
        <dbReference type="ARBA" id="ARBA00022692"/>
    </source>
</evidence>
<keyword evidence="4" id="KW-0808">Transferase</keyword>
<dbReference type="Pfam" id="PF13704">
    <property type="entry name" value="Glyco_tranf_2_4"/>
    <property type="match status" value="1"/>
</dbReference>
<dbReference type="PANTHER" id="PTHR21461:SF69">
    <property type="entry name" value="GLYCOSYLTRANSFERASE FAMILY 92 PROTEIN"/>
    <property type="match status" value="1"/>
</dbReference>
<sequence>MIKDTIKQMMKKALFKKSKGVERYPDDSKILRGYNRCLTFLIGYPTYIKNIFNFGVLRFLFGHPYKRTINRNLYIVAIIKNEGKYLEEWLVYHSLIGVKGFIIYDNGSSDTTRDIINKYKDKFNIDYNFFPGKSMQMPAYRDAVERYKEENIWLLTIDADEFIVPVTVGSITEWLNSISDNVGQVLIGWMIFGSSGHVKSPDGLVLDNYRAHATNKHITDYKPIVKPDYVVSANMPHMYNVIGKTIDENGARQWFYPYSGLVGSRPASKNKVRINHYYTKSLEDYDIKTKRGDANNAGKNLKSMNEFKVQDRNEEQDKLLDRYINELKRLLN</sequence>
<dbReference type="EMBL" id="CP042392">
    <property type="protein sequence ID" value="QEA52678.1"/>
    <property type="molecule type" value="Genomic_DNA"/>
</dbReference>
<reference evidence="4 5" key="1">
    <citation type="submission" date="2019-06" db="EMBL/GenBank/DDBJ databases">
        <title>Genome analyses of bacteria isolated from kimchi.</title>
        <authorList>
            <person name="Lee S."/>
            <person name="Ahn S."/>
            <person name="Roh S."/>
        </authorList>
    </citation>
    <scope>NUCLEOTIDE SEQUENCE [LARGE SCALE GENOMIC DNA]</scope>
    <source>
        <strain evidence="4 5">CBA3616</strain>
    </source>
</reference>
<dbReference type="Proteomes" id="UP000321772">
    <property type="component" value="Chromosome"/>
</dbReference>
<keyword evidence="3" id="KW-1133">Transmembrane helix</keyword>
<dbReference type="InterPro" id="IPR029044">
    <property type="entry name" value="Nucleotide-diphossugar_trans"/>
</dbReference>
<evidence type="ECO:0000256" key="3">
    <source>
        <dbReference type="ARBA" id="ARBA00022989"/>
    </source>
</evidence>
<accession>A0A5B8TFT7</accession>
<dbReference type="GO" id="GO:0016020">
    <property type="term" value="C:membrane"/>
    <property type="evidence" value="ECO:0007669"/>
    <property type="project" value="UniProtKB-SubCell"/>
</dbReference>